<gene>
    <name evidence="2" type="ORF">POVCU1_023810</name>
    <name evidence="1" type="ORF">POVCU2_0026080</name>
</gene>
<dbReference type="EMBL" id="FLQV01000445">
    <property type="protein sequence ID" value="SBS92690.1"/>
    <property type="molecule type" value="Genomic_DNA"/>
</dbReference>
<reference evidence="1" key="1">
    <citation type="submission" date="2016-05" db="EMBL/GenBank/DDBJ databases">
        <authorList>
            <person name="Lavstsen T."/>
            <person name="Jespersen J.S."/>
        </authorList>
    </citation>
    <scope>NUCLEOTIDE SEQUENCE [LARGE SCALE GENOMIC DNA]</scope>
</reference>
<proteinExistence type="predicted"/>
<dbReference type="AlphaFoldDB" id="A0A1A8VV50"/>
<dbReference type="Proteomes" id="UP000078546">
    <property type="component" value="Unassembled WGS sequence"/>
</dbReference>
<evidence type="ECO:0000313" key="2">
    <source>
        <dbReference type="EMBL" id="SBS92690.1"/>
    </source>
</evidence>
<reference evidence="3 4" key="2">
    <citation type="submission" date="2016-05" db="EMBL/GenBank/DDBJ databases">
        <authorList>
            <person name="Naeem Raeece"/>
        </authorList>
    </citation>
    <scope>NUCLEOTIDE SEQUENCE [LARGE SCALE GENOMIC DNA]</scope>
</reference>
<protein>
    <submittedName>
        <fullName evidence="1">Uncharacterized protein</fullName>
    </submittedName>
</protein>
<dbReference type="EMBL" id="FLQU01000357">
    <property type="protein sequence ID" value="SBS84433.1"/>
    <property type="molecule type" value="Genomic_DNA"/>
</dbReference>
<sequence length="69" mass="7925">MNYSFVRKHFGLSNLEGSFFKAFVKQSNEESGEENSGQCNMYILRINQAFIAILRCNINKNVTPVLSYL</sequence>
<accession>A0A1A8VV50</accession>
<organism evidence="1 4">
    <name type="scientific">Plasmodium ovale curtisi</name>
    <dbReference type="NCBI Taxonomy" id="864141"/>
    <lineage>
        <taxon>Eukaryota</taxon>
        <taxon>Sar</taxon>
        <taxon>Alveolata</taxon>
        <taxon>Apicomplexa</taxon>
        <taxon>Aconoidasida</taxon>
        <taxon>Haemosporida</taxon>
        <taxon>Plasmodiidae</taxon>
        <taxon>Plasmodium</taxon>
        <taxon>Plasmodium (Plasmodium)</taxon>
    </lineage>
</organism>
<evidence type="ECO:0000313" key="4">
    <source>
        <dbReference type="Proteomes" id="UP000078560"/>
    </source>
</evidence>
<evidence type="ECO:0000313" key="3">
    <source>
        <dbReference type="Proteomes" id="UP000078546"/>
    </source>
</evidence>
<dbReference type="Proteomes" id="UP000078560">
    <property type="component" value="Unassembled WGS sequence"/>
</dbReference>
<name>A0A1A8VV50_PLAOA</name>
<evidence type="ECO:0000313" key="1">
    <source>
        <dbReference type="EMBL" id="SBS84433.1"/>
    </source>
</evidence>